<organism evidence="5 6">
    <name type="scientific">Alcaligenes faecalis</name>
    <dbReference type="NCBI Taxonomy" id="511"/>
    <lineage>
        <taxon>Bacteria</taxon>
        <taxon>Pseudomonadati</taxon>
        <taxon>Pseudomonadota</taxon>
        <taxon>Betaproteobacteria</taxon>
        <taxon>Burkholderiales</taxon>
        <taxon>Alcaligenaceae</taxon>
        <taxon>Alcaligenes</taxon>
    </lineage>
</organism>
<dbReference type="InterPro" id="IPR016047">
    <property type="entry name" value="M23ase_b-sheet_dom"/>
</dbReference>
<dbReference type="CDD" id="cd12797">
    <property type="entry name" value="M23_peptidase"/>
    <property type="match status" value="1"/>
</dbReference>
<dbReference type="EMBL" id="CP095873">
    <property type="protein sequence ID" value="UPL21918.1"/>
    <property type="molecule type" value="Genomic_DNA"/>
</dbReference>
<dbReference type="Proteomes" id="UP000830925">
    <property type="component" value="Chromosome"/>
</dbReference>
<dbReference type="Gene3D" id="6.10.250.3150">
    <property type="match status" value="1"/>
</dbReference>
<dbReference type="InterPro" id="IPR050570">
    <property type="entry name" value="Cell_wall_metabolism_enzyme"/>
</dbReference>
<sequence length="524" mass="58420">MWRYSVCLLLAAWTLPALAADPDLAARQAQAQKQQAELRQKIESLRKTIDTSESSRRDAANALRESEQAISDIDRTLAQIEQRQEQLHQQLGTLGKQISEQQVIKEQRQQELAEQLRAQYANGVSPWSALLSGDDPNAINRELHYLGYVSRQQTEQVHKVRRTVERLDRLQTQVAAREKEQEQLAKEAAAQKEALEEQKEKRAKVVADISAELERQRGQAANLQSNDKRLGDLISGLETEIARQAELARRAEEQRRREAARRAEEARKAELARQQELQRKAKQEQAAREQARLERERELLERARATQPPLPAALPPSKPEPAAPQKPDPEPMIPRPPLTYTPPTANERLLSDSLEASSEPSEPISKPAAPKVREVQVVEEPVEQASAPALEPEGGFQGLKRGLPYPVRGEMQGKFGAERPDGGIWRGIVLRAQAGTTVRAVAPGRVVFASWMTGFGNLLIIDHGRDYLSVYAYNQSTLKQVGDIVGRGDAVARVGATGGQVEPGLYFELRHQGKPINPQVWLGS</sequence>
<dbReference type="RefSeq" id="WP_115634451.1">
    <property type="nucleotide sequence ID" value="NZ_CP023256.1"/>
</dbReference>
<name>A0AAE9KNT7_ALCFA</name>
<feature type="domain" description="M23ase beta-sheet core" evidence="4">
    <location>
        <begin position="425"/>
        <end position="518"/>
    </location>
</feature>
<keyword evidence="3" id="KW-0732">Signal</keyword>
<protein>
    <submittedName>
        <fullName evidence="5">Peptidoglycan DD-metalloendopeptidase family protein</fullName>
    </submittedName>
</protein>
<evidence type="ECO:0000256" key="3">
    <source>
        <dbReference type="SAM" id="SignalP"/>
    </source>
</evidence>
<accession>A0AAE9KNT7</accession>
<feature type="chain" id="PRO_5041931056" evidence="3">
    <location>
        <begin position="20"/>
        <end position="524"/>
    </location>
</feature>
<dbReference type="AlphaFoldDB" id="A0AAE9KNT7"/>
<evidence type="ECO:0000313" key="5">
    <source>
        <dbReference type="EMBL" id="UPL21918.1"/>
    </source>
</evidence>
<reference evidence="5" key="1">
    <citation type="submission" date="2022-04" db="EMBL/GenBank/DDBJ databases">
        <title>Genomic mining of Alcaligenes faecalis D334 producing ectoin and derivatives.</title>
        <authorList>
            <person name="Doan V.T."/>
            <person name="Quach N.T."/>
            <person name="Vu T.-H.-N."/>
            <person name="Phi Q.-T."/>
        </authorList>
    </citation>
    <scope>NUCLEOTIDE SEQUENCE</scope>
    <source>
        <strain evidence="5">D334</strain>
    </source>
</reference>
<evidence type="ECO:0000256" key="1">
    <source>
        <dbReference type="SAM" id="Coils"/>
    </source>
</evidence>
<dbReference type="GO" id="GO:0004222">
    <property type="term" value="F:metalloendopeptidase activity"/>
    <property type="evidence" value="ECO:0007669"/>
    <property type="project" value="TreeGrafter"/>
</dbReference>
<dbReference type="PANTHER" id="PTHR21666:SF270">
    <property type="entry name" value="MUREIN HYDROLASE ACTIVATOR ENVC"/>
    <property type="match status" value="1"/>
</dbReference>
<gene>
    <name evidence="5" type="ORF">MXF72_02240</name>
</gene>
<dbReference type="InterPro" id="IPR011055">
    <property type="entry name" value="Dup_hybrid_motif"/>
</dbReference>
<feature type="signal peptide" evidence="3">
    <location>
        <begin position="1"/>
        <end position="19"/>
    </location>
</feature>
<evidence type="ECO:0000256" key="2">
    <source>
        <dbReference type="SAM" id="MobiDB-lite"/>
    </source>
</evidence>
<evidence type="ECO:0000313" key="6">
    <source>
        <dbReference type="Proteomes" id="UP000830925"/>
    </source>
</evidence>
<keyword evidence="1" id="KW-0175">Coiled coil</keyword>
<dbReference type="PANTHER" id="PTHR21666">
    <property type="entry name" value="PEPTIDASE-RELATED"/>
    <property type="match status" value="1"/>
</dbReference>
<evidence type="ECO:0000259" key="4">
    <source>
        <dbReference type="Pfam" id="PF01551"/>
    </source>
</evidence>
<feature type="compositionally biased region" description="Pro residues" evidence="2">
    <location>
        <begin position="308"/>
        <end position="340"/>
    </location>
</feature>
<proteinExistence type="predicted"/>
<feature type="region of interest" description="Disordered" evidence="2">
    <location>
        <begin position="258"/>
        <end position="293"/>
    </location>
</feature>
<feature type="region of interest" description="Disordered" evidence="2">
    <location>
        <begin position="305"/>
        <end position="345"/>
    </location>
</feature>
<dbReference type="FunFam" id="2.70.70.10:FF:000003">
    <property type="entry name" value="Murein hydrolase activator EnvC"/>
    <property type="match status" value="1"/>
</dbReference>
<dbReference type="Gene3D" id="2.70.70.10">
    <property type="entry name" value="Glucose Permease (Domain IIA)"/>
    <property type="match status" value="1"/>
</dbReference>
<dbReference type="Pfam" id="PF01551">
    <property type="entry name" value="Peptidase_M23"/>
    <property type="match status" value="1"/>
</dbReference>
<feature type="coiled-coil region" evidence="1">
    <location>
        <begin position="28"/>
        <end position="97"/>
    </location>
</feature>
<dbReference type="SUPFAM" id="SSF51261">
    <property type="entry name" value="Duplicated hybrid motif"/>
    <property type="match status" value="1"/>
</dbReference>